<feature type="region of interest" description="Disordered" evidence="13">
    <location>
        <begin position="193"/>
        <end position="218"/>
    </location>
</feature>
<dbReference type="GO" id="GO:0016301">
    <property type="term" value="F:kinase activity"/>
    <property type="evidence" value="ECO:0007669"/>
    <property type="project" value="UniProtKB-KW"/>
</dbReference>
<evidence type="ECO:0000256" key="7">
    <source>
        <dbReference type="ARBA" id="ARBA00022741"/>
    </source>
</evidence>
<dbReference type="InterPro" id="IPR011009">
    <property type="entry name" value="Kinase-like_dom_sf"/>
</dbReference>
<evidence type="ECO:0000256" key="12">
    <source>
        <dbReference type="PROSITE-ProRule" id="PRU10141"/>
    </source>
</evidence>
<dbReference type="Pfam" id="PF00069">
    <property type="entry name" value="Pkinase"/>
    <property type="match status" value="1"/>
</dbReference>
<evidence type="ECO:0000313" key="17">
    <source>
        <dbReference type="Proteomes" id="UP000694904"/>
    </source>
</evidence>
<dbReference type="InterPro" id="IPR000961">
    <property type="entry name" value="AGC-kinase_C"/>
</dbReference>
<reference evidence="17" key="2">
    <citation type="journal article" date="2016" name="G3 (Bethesda)">
        <title>Genome Evolution in Three Species of Cactophilic Drosophila.</title>
        <authorList>
            <person name="Sanchez-Flores A."/>
            <person name="Penazola F."/>
            <person name="Carpinteyro-Ponce J."/>
            <person name="Nazario-Yepiz N."/>
            <person name="Abreu-Goodger C."/>
            <person name="Machado C.A."/>
            <person name="Markow T.A."/>
        </authorList>
    </citation>
    <scope>NUCLEOTIDE SEQUENCE [LARGE SCALE GENOMIC DNA]</scope>
</reference>
<sequence>MAWGYWSATTVDRGRSPRRLTQCTPLPVNLVQQEEEEEQQPSCLPQQQQQQQPQQQQQQQSQQSQTCPSTPSASQQGGGGGTLCYSPTCRSRCSSPCPGSPCGSITPPPPPLLTSSQQHLHQHSNKNCPAAQQLLTHLDYAARRQSLDQLDSPQVLNTSKYFDIQANQLSDIMCRGAVVSSIQSANNTLTRGVSLHSRSGSAHGSHHSHSHHGSAHGSLGCLQGGVGVGVGTGSTGSIGMMSASHIDTGDYDVPHPHPYTHHYMQTTASVTPPHATLSRPGSAGAVCTGHDSGSDSSQGCGGSIMGGMLVMGHAGHMGSLGHHSTGSGSLGRCSSRCHNTTTTDDSGGGSSGGGGGGGGGSGVGMGTTVAVGGPGMLMDYHHGHHSGSAGSGLNGCGAGGSIAGGSIGGRSSVLGTIHNGHGHHHQQYHHECIHYERLPIPVPIPTVPMGVTQQQQQQQHQMPSQHQLQSEEEIEPAYATVFPNVPQAPGLSCDGEDRSIYRRGARRWRKLYRVNGHIFQAKRFNRRAFCAYCQDRIWGLGRQGFKCIQCKLLVHKKCHKLVQKQCTDQPEPLVKERAEEANDPMPVPLPPLPYEAVAGTGDAYESHEHAHIVVPPPPEDSMEPATQRQYSLNDFELIRVIGRGSYAKVLMVELRRTRRIYAMKVIKKALVTDDEDIDWVQTEKHVFETASNHPFLVGLHSCFQTPSRLFFVIEFVRGGDLMYHMQRQRRLPEEHARFYAAEISLALNFLHEKGIIYRDLKLDNVLLDHEGHIKLTDYGMCKEGIRPGDTTSTFCGTPNYIAPEILRGEDYGFSVDWWALGVLLYEMLAGRSPFDIAGASENPDQNTEDYLFQVILEKTIRIPRSLSVKAASVLKGFLNKNPADRLGCHRESAFMDIVNHPFFKVIDWEMIAQKEVQPPYIPSLDPGDPYMTTNFDVQFTREPAELTPDDPHVIGNIDQSEFEGFEYVNPLLMSLEDCV</sequence>
<feature type="domain" description="Phorbol-ester/DAG-type" evidence="15">
    <location>
        <begin position="516"/>
        <end position="566"/>
    </location>
</feature>
<keyword evidence="8" id="KW-0863">Zinc-finger</keyword>
<dbReference type="PROSITE" id="PS50011">
    <property type="entry name" value="PROTEIN_KINASE_DOM"/>
    <property type="match status" value="1"/>
</dbReference>
<dbReference type="InterPro" id="IPR002219">
    <property type="entry name" value="PKC_DAG/PE"/>
</dbReference>
<evidence type="ECO:0000256" key="1">
    <source>
        <dbReference type="ARBA" id="ARBA00005490"/>
    </source>
</evidence>
<accession>A0ABM1PCJ3</accession>
<feature type="compositionally biased region" description="Low complexity" evidence="13">
    <location>
        <begin position="194"/>
        <end position="203"/>
    </location>
</feature>
<keyword evidence="11 12" id="KW-0067">ATP-binding</keyword>
<reference evidence="17" key="1">
    <citation type="journal article" date="1997" name="Nucleic Acids Res.">
        <title>tRNAscan-SE: a program for improved detection of transfer RNA genes in genomic sequence.</title>
        <authorList>
            <person name="Lowe T.M."/>
            <person name="Eddy S.R."/>
        </authorList>
    </citation>
    <scope>NUCLEOTIDE SEQUENCE [LARGE SCALE GENOMIC DNA]</scope>
</reference>
<evidence type="ECO:0000313" key="18">
    <source>
        <dbReference type="RefSeq" id="XP_017864929.1"/>
    </source>
</evidence>
<evidence type="ECO:0000259" key="15">
    <source>
        <dbReference type="PROSITE" id="PS50081"/>
    </source>
</evidence>
<feature type="region of interest" description="Disordered" evidence="13">
    <location>
        <begin position="1"/>
        <end position="79"/>
    </location>
</feature>
<evidence type="ECO:0000256" key="3">
    <source>
        <dbReference type="ARBA" id="ARBA00022527"/>
    </source>
</evidence>
<keyword evidence="10" id="KW-0862">Zinc</keyword>
<dbReference type="Pfam" id="PF00130">
    <property type="entry name" value="C1_1"/>
    <property type="match status" value="1"/>
</dbReference>
<feature type="compositionally biased region" description="Basic residues" evidence="13">
    <location>
        <begin position="204"/>
        <end position="214"/>
    </location>
</feature>
<dbReference type="PROSITE" id="PS00108">
    <property type="entry name" value="PROTEIN_KINASE_ST"/>
    <property type="match status" value="1"/>
</dbReference>
<dbReference type="InterPro" id="IPR034659">
    <property type="entry name" value="Atypical_PKC"/>
</dbReference>
<organism evidence="17 18">
    <name type="scientific">Drosophila arizonae</name>
    <name type="common">Fruit fly</name>
    <dbReference type="NCBI Taxonomy" id="7263"/>
    <lineage>
        <taxon>Eukaryota</taxon>
        <taxon>Metazoa</taxon>
        <taxon>Ecdysozoa</taxon>
        <taxon>Arthropoda</taxon>
        <taxon>Hexapoda</taxon>
        <taxon>Insecta</taxon>
        <taxon>Pterygota</taxon>
        <taxon>Neoptera</taxon>
        <taxon>Endopterygota</taxon>
        <taxon>Diptera</taxon>
        <taxon>Brachycera</taxon>
        <taxon>Muscomorpha</taxon>
        <taxon>Ephydroidea</taxon>
        <taxon>Drosophilidae</taxon>
        <taxon>Drosophila</taxon>
    </lineage>
</organism>
<name>A0ABM1PCJ3_DROAR</name>
<comment type="similarity">
    <text evidence="1">Belongs to the protein kinase superfamily. AGC Ser/Thr protein kinase family. PKC subfamily.</text>
</comment>
<evidence type="ECO:0000256" key="13">
    <source>
        <dbReference type="SAM" id="MobiDB-lite"/>
    </source>
</evidence>
<feature type="compositionally biased region" description="Gly residues" evidence="13">
    <location>
        <begin position="346"/>
        <end position="365"/>
    </location>
</feature>
<proteinExistence type="inferred from homology"/>
<feature type="domain" description="AGC-kinase C-terminal" evidence="16">
    <location>
        <begin position="904"/>
        <end position="977"/>
    </location>
</feature>
<feature type="binding site" evidence="12">
    <location>
        <position position="668"/>
    </location>
    <ligand>
        <name>ATP</name>
        <dbReference type="ChEBI" id="CHEBI:30616"/>
    </ligand>
</feature>
<gene>
    <name evidence="18" type="primary">LOC108615145</name>
</gene>
<reference evidence="18" key="3">
    <citation type="submission" date="2025-08" db="UniProtKB">
        <authorList>
            <consortium name="RefSeq"/>
        </authorList>
    </citation>
    <scope>IDENTIFICATION</scope>
    <source>
        <tissue evidence="18">Whole organism</tissue>
    </source>
</reference>
<dbReference type="PANTHER" id="PTHR24351">
    <property type="entry name" value="RIBOSOMAL PROTEIN S6 KINASE"/>
    <property type="match status" value="1"/>
</dbReference>
<dbReference type="InterPro" id="IPR046349">
    <property type="entry name" value="C1-like_sf"/>
</dbReference>
<feature type="domain" description="Protein kinase" evidence="14">
    <location>
        <begin position="635"/>
        <end position="903"/>
    </location>
</feature>
<feature type="region of interest" description="Disordered" evidence="13">
    <location>
        <begin position="340"/>
        <end position="367"/>
    </location>
</feature>
<evidence type="ECO:0000256" key="8">
    <source>
        <dbReference type="ARBA" id="ARBA00022771"/>
    </source>
</evidence>
<evidence type="ECO:0000259" key="16">
    <source>
        <dbReference type="PROSITE" id="PS51285"/>
    </source>
</evidence>
<dbReference type="InterPro" id="IPR017441">
    <property type="entry name" value="Protein_kinase_ATP_BS"/>
</dbReference>
<dbReference type="PROSITE" id="PS50081">
    <property type="entry name" value="ZF_DAG_PE_2"/>
    <property type="match status" value="1"/>
</dbReference>
<dbReference type="InterPro" id="IPR008271">
    <property type="entry name" value="Ser/Thr_kinase_AS"/>
</dbReference>
<dbReference type="Pfam" id="PF00433">
    <property type="entry name" value="Pkinase_C"/>
    <property type="match status" value="1"/>
</dbReference>
<dbReference type="EC" id="2.7.11.13" evidence="2"/>
<evidence type="ECO:0000259" key="14">
    <source>
        <dbReference type="PROSITE" id="PS50011"/>
    </source>
</evidence>
<dbReference type="SUPFAM" id="SSF56112">
    <property type="entry name" value="Protein kinase-like (PK-like)"/>
    <property type="match status" value="1"/>
</dbReference>
<dbReference type="SMART" id="SM00109">
    <property type="entry name" value="C1"/>
    <property type="match status" value="1"/>
</dbReference>
<keyword evidence="17" id="KW-1185">Reference proteome</keyword>
<dbReference type="Gene3D" id="3.30.200.20">
    <property type="entry name" value="Phosphorylase Kinase, domain 1"/>
    <property type="match status" value="1"/>
</dbReference>
<dbReference type="SUPFAM" id="SSF57889">
    <property type="entry name" value="Cysteine-rich domain"/>
    <property type="match status" value="1"/>
</dbReference>
<dbReference type="CDD" id="cd20794">
    <property type="entry name" value="C1_aPKC"/>
    <property type="match status" value="1"/>
</dbReference>
<dbReference type="PROSITE" id="PS51285">
    <property type="entry name" value="AGC_KINASE_CTER"/>
    <property type="match status" value="1"/>
</dbReference>
<evidence type="ECO:0000256" key="4">
    <source>
        <dbReference type="ARBA" id="ARBA00022553"/>
    </source>
</evidence>
<dbReference type="PROSITE" id="PS00107">
    <property type="entry name" value="PROTEIN_KINASE_ATP"/>
    <property type="match status" value="1"/>
</dbReference>
<protein>
    <recommendedName>
        <fullName evidence="2">protein kinase C</fullName>
        <ecNumber evidence="2">2.7.11.13</ecNumber>
    </recommendedName>
</protein>
<dbReference type="GeneID" id="108615145"/>
<dbReference type="SMART" id="SM00133">
    <property type="entry name" value="S_TK_X"/>
    <property type="match status" value="1"/>
</dbReference>
<keyword evidence="6" id="KW-0479">Metal-binding</keyword>
<dbReference type="Gene3D" id="3.30.60.20">
    <property type="match status" value="1"/>
</dbReference>
<dbReference type="InterPro" id="IPR017892">
    <property type="entry name" value="Pkinase_C"/>
</dbReference>
<dbReference type="PROSITE" id="PS00479">
    <property type="entry name" value="ZF_DAG_PE_1"/>
    <property type="match status" value="1"/>
</dbReference>
<keyword evidence="9 18" id="KW-0418">Kinase</keyword>
<dbReference type="PRINTS" id="PR00008">
    <property type="entry name" value="DAGPEDOMAIN"/>
</dbReference>
<dbReference type="Proteomes" id="UP000694904">
    <property type="component" value="Chromosome 5"/>
</dbReference>
<keyword evidence="5" id="KW-0808">Transferase</keyword>
<evidence type="ECO:0000256" key="9">
    <source>
        <dbReference type="ARBA" id="ARBA00022777"/>
    </source>
</evidence>
<evidence type="ECO:0000256" key="2">
    <source>
        <dbReference type="ARBA" id="ARBA00012429"/>
    </source>
</evidence>
<keyword evidence="4" id="KW-0597">Phosphoprotein</keyword>
<dbReference type="SMART" id="SM00220">
    <property type="entry name" value="S_TKc"/>
    <property type="match status" value="1"/>
</dbReference>
<keyword evidence="7 12" id="KW-0547">Nucleotide-binding</keyword>
<evidence type="ECO:0000256" key="10">
    <source>
        <dbReference type="ARBA" id="ARBA00022833"/>
    </source>
</evidence>
<dbReference type="Gene3D" id="1.10.510.10">
    <property type="entry name" value="Transferase(Phosphotransferase) domain 1"/>
    <property type="match status" value="1"/>
</dbReference>
<keyword evidence="3" id="KW-0723">Serine/threonine-protein kinase</keyword>
<dbReference type="CDD" id="cd05588">
    <property type="entry name" value="STKc_aPKC"/>
    <property type="match status" value="1"/>
</dbReference>
<evidence type="ECO:0000256" key="6">
    <source>
        <dbReference type="ARBA" id="ARBA00022723"/>
    </source>
</evidence>
<dbReference type="RefSeq" id="XP_017864929.1">
    <property type="nucleotide sequence ID" value="XM_018009440.1"/>
</dbReference>
<evidence type="ECO:0000256" key="5">
    <source>
        <dbReference type="ARBA" id="ARBA00022679"/>
    </source>
</evidence>
<evidence type="ECO:0000256" key="11">
    <source>
        <dbReference type="ARBA" id="ARBA00022840"/>
    </source>
</evidence>
<feature type="compositionally biased region" description="Low complexity" evidence="13">
    <location>
        <begin position="40"/>
        <end position="75"/>
    </location>
</feature>
<dbReference type="InterPro" id="IPR020454">
    <property type="entry name" value="DAG/PE-bd"/>
</dbReference>
<dbReference type="InterPro" id="IPR000719">
    <property type="entry name" value="Prot_kinase_dom"/>
</dbReference>